<gene>
    <name evidence="14" type="primary">FAD1</name>
    <name evidence="14" type="ORF">MJAP1_001900</name>
</gene>
<keyword evidence="3" id="KW-0285">Flavoprotein</keyword>
<evidence type="ECO:0000256" key="3">
    <source>
        <dbReference type="ARBA" id="ARBA00022630"/>
    </source>
</evidence>
<dbReference type="RefSeq" id="XP_060121831.1">
    <property type="nucleotide sequence ID" value="XM_060265848.1"/>
</dbReference>
<proteinExistence type="predicted"/>
<dbReference type="GO" id="GO:0003919">
    <property type="term" value="F:FMN adenylyltransferase activity"/>
    <property type="evidence" value="ECO:0007669"/>
    <property type="project" value="UniProtKB-EC"/>
</dbReference>
<dbReference type="AlphaFoldDB" id="A0AAF0F1Y5"/>
<keyword evidence="15" id="KW-1185">Reference proteome</keyword>
<evidence type="ECO:0000256" key="12">
    <source>
        <dbReference type="ARBA" id="ARBA00049494"/>
    </source>
</evidence>
<dbReference type="EC" id="2.7.7.2" evidence="2"/>
<keyword evidence="8" id="KW-0274">FAD</keyword>
<evidence type="ECO:0000256" key="6">
    <source>
        <dbReference type="ARBA" id="ARBA00022695"/>
    </source>
</evidence>
<feature type="domain" description="Phosphoadenosine phosphosulphate reductase" evidence="13">
    <location>
        <begin position="55"/>
        <end position="212"/>
    </location>
</feature>
<protein>
    <recommendedName>
        <fullName evidence="2">FAD synthase</fullName>
        <ecNumber evidence="2">2.7.7.2</ecNumber>
    </recommendedName>
    <alternativeName>
        <fullName evidence="10">FAD pyrophosphorylase</fullName>
    </alternativeName>
    <alternativeName>
        <fullName evidence="11">FMN adenylyltransferase</fullName>
    </alternativeName>
</protein>
<keyword evidence="5 14" id="KW-0808">Transferase</keyword>
<evidence type="ECO:0000256" key="1">
    <source>
        <dbReference type="ARBA" id="ARBA00004726"/>
    </source>
</evidence>
<dbReference type="GeneID" id="85225549"/>
<dbReference type="GO" id="GO:0005524">
    <property type="term" value="F:ATP binding"/>
    <property type="evidence" value="ECO:0007669"/>
    <property type="project" value="UniProtKB-KW"/>
</dbReference>
<keyword evidence="6 14" id="KW-0548">Nucleotidyltransferase</keyword>
<reference evidence="14" key="1">
    <citation type="submission" date="2023-03" db="EMBL/GenBank/DDBJ databases">
        <title>Mating type loci evolution in Malassezia.</title>
        <authorList>
            <person name="Coelho M.A."/>
        </authorList>
    </citation>
    <scope>NUCLEOTIDE SEQUENCE</scope>
    <source>
        <strain evidence="14">CBS 9431</strain>
    </source>
</reference>
<evidence type="ECO:0000256" key="5">
    <source>
        <dbReference type="ARBA" id="ARBA00022679"/>
    </source>
</evidence>
<evidence type="ECO:0000256" key="7">
    <source>
        <dbReference type="ARBA" id="ARBA00022741"/>
    </source>
</evidence>
<evidence type="ECO:0000313" key="15">
    <source>
        <dbReference type="Proteomes" id="UP001217754"/>
    </source>
</evidence>
<dbReference type="Gene3D" id="3.40.50.620">
    <property type="entry name" value="HUPs"/>
    <property type="match status" value="1"/>
</dbReference>
<dbReference type="PANTHER" id="PTHR23293">
    <property type="entry name" value="FAD SYNTHETASE-RELATED FMN ADENYLYLTRANSFERASE"/>
    <property type="match status" value="1"/>
</dbReference>
<accession>A0AAF0F1Y5</accession>
<evidence type="ECO:0000259" key="13">
    <source>
        <dbReference type="Pfam" id="PF01507"/>
    </source>
</evidence>
<dbReference type="SUPFAM" id="SSF52402">
    <property type="entry name" value="Adenine nucleotide alpha hydrolases-like"/>
    <property type="match status" value="1"/>
</dbReference>
<evidence type="ECO:0000313" key="14">
    <source>
        <dbReference type="EMBL" id="WFD38934.1"/>
    </source>
</evidence>
<comment type="pathway">
    <text evidence="1">Cofactor biosynthesis; FAD biosynthesis; FAD from FMN: step 1/1.</text>
</comment>
<sequence length="285" mass="30778">MAREPSEAWISSIDATYRLIEDADVRRSYPQLAAKVESAIRACESALDDYGLERCALSFNGGKDCTVLAHILAAVMRRRTKHAGLPRMAALYVACASPFREVDEFIAYAASPTTGYHMDLYSVHAPMKEALARYLSGAPSEALGSGSGDAMSPVSDPPAQRDVQAMFIGVRESDPHGSKIGVRSPCDPGWPPIMRVHPILDWDYAEVWAFLRCPVLGTPAAALPQFVGGGGADGVPYCSLYDLGYTSLGSTHNTHPNPYLRVQGTATYRPAYYLEDGSSERAGRG</sequence>
<dbReference type="PANTHER" id="PTHR23293:SF9">
    <property type="entry name" value="FAD SYNTHASE"/>
    <property type="match status" value="1"/>
</dbReference>
<evidence type="ECO:0000256" key="8">
    <source>
        <dbReference type="ARBA" id="ARBA00022827"/>
    </source>
</evidence>
<evidence type="ECO:0000256" key="4">
    <source>
        <dbReference type="ARBA" id="ARBA00022643"/>
    </source>
</evidence>
<name>A0AAF0F1Y5_9BASI</name>
<evidence type="ECO:0000256" key="11">
    <source>
        <dbReference type="ARBA" id="ARBA00031871"/>
    </source>
</evidence>
<dbReference type="InterPro" id="IPR002500">
    <property type="entry name" value="PAPS_reduct_dom"/>
</dbReference>
<dbReference type="GO" id="GO:0006747">
    <property type="term" value="P:FAD biosynthetic process"/>
    <property type="evidence" value="ECO:0007669"/>
    <property type="project" value="TreeGrafter"/>
</dbReference>
<keyword evidence="4" id="KW-0288">FMN</keyword>
<dbReference type="Pfam" id="PF01507">
    <property type="entry name" value="PAPS_reduct"/>
    <property type="match status" value="1"/>
</dbReference>
<organism evidence="14 15">
    <name type="scientific">Malassezia japonica</name>
    <dbReference type="NCBI Taxonomy" id="223818"/>
    <lineage>
        <taxon>Eukaryota</taxon>
        <taxon>Fungi</taxon>
        <taxon>Dikarya</taxon>
        <taxon>Basidiomycota</taxon>
        <taxon>Ustilaginomycotina</taxon>
        <taxon>Malasseziomycetes</taxon>
        <taxon>Malasseziales</taxon>
        <taxon>Malasseziaceae</taxon>
        <taxon>Malassezia</taxon>
    </lineage>
</organism>
<dbReference type="EMBL" id="CP119960">
    <property type="protein sequence ID" value="WFD38934.1"/>
    <property type="molecule type" value="Genomic_DNA"/>
</dbReference>
<evidence type="ECO:0000256" key="9">
    <source>
        <dbReference type="ARBA" id="ARBA00022840"/>
    </source>
</evidence>
<dbReference type="InterPro" id="IPR014729">
    <property type="entry name" value="Rossmann-like_a/b/a_fold"/>
</dbReference>
<evidence type="ECO:0000256" key="2">
    <source>
        <dbReference type="ARBA" id="ARBA00012393"/>
    </source>
</evidence>
<evidence type="ECO:0000256" key="10">
    <source>
        <dbReference type="ARBA" id="ARBA00031145"/>
    </source>
</evidence>
<keyword evidence="7" id="KW-0547">Nucleotide-binding</keyword>
<comment type="catalytic activity">
    <reaction evidence="12">
        <text>FMN + ATP + H(+) = FAD + diphosphate</text>
        <dbReference type="Rhea" id="RHEA:17237"/>
        <dbReference type="ChEBI" id="CHEBI:15378"/>
        <dbReference type="ChEBI" id="CHEBI:30616"/>
        <dbReference type="ChEBI" id="CHEBI:33019"/>
        <dbReference type="ChEBI" id="CHEBI:57692"/>
        <dbReference type="ChEBI" id="CHEBI:58210"/>
        <dbReference type="EC" id="2.7.7.2"/>
    </reaction>
</comment>
<dbReference type="CDD" id="cd23948">
    <property type="entry name" value="FAD_synthase"/>
    <property type="match status" value="1"/>
</dbReference>
<dbReference type="Proteomes" id="UP001217754">
    <property type="component" value="Chromosome 3"/>
</dbReference>
<keyword evidence="9" id="KW-0067">ATP-binding</keyword>